<organism evidence="2 3">
    <name type="scientific">Ditylenchus dipsaci</name>
    <dbReference type="NCBI Taxonomy" id="166011"/>
    <lineage>
        <taxon>Eukaryota</taxon>
        <taxon>Metazoa</taxon>
        <taxon>Ecdysozoa</taxon>
        <taxon>Nematoda</taxon>
        <taxon>Chromadorea</taxon>
        <taxon>Rhabditida</taxon>
        <taxon>Tylenchina</taxon>
        <taxon>Tylenchomorpha</taxon>
        <taxon>Sphaerularioidea</taxon>
        <taxon>Anguinidae</taxon>
        <taxon>Anguininae</taxon>
        <taxon>Ditylenchus</taxon>
    </lineage>
</organism>
<reference evidence="3" key="1">
    <citation type="submission" date="2022-11" db="UniProtKB">
        <authorList>
            <consortium name="WormBaseParasite"/>
        </authorList>
    </citation>
    <scope>IDENTIFICATION</scope>
</reference>
<keyword evidence="1" id="KW-1133">Transmembrane helix</keyword>
<dbReference type="Proteomes" id="UP000887574">
    <property type="component" value="Unplaced"/>
</dbReference>
<keyword evidence="2" id="KW-1185">Reference proteome</keyword>
<evidence type="ECO:0000313" key="3">
    <source>
        <dbReference type="WBParaSite" id="jg25449"/>
    </source>
</evidence>
<evidence type="ECO:0000313" key="2">
    <source>
        <dbReference type="Proteomes" id="UP000887574"/>
    </source>
</evidence>
<feature type="transmembrane region" description="Helical" evidence="1">
    <location>
        <begin position="53"/>
        <end position="76"/>
    </location>
</feature>
<name>A0A915E0P1_9BILA</name>
<evidence type="ECO:0000256" key="1">
    <source>
        <dbReference type="SAM" id="Phobius"/>
    </source>
</evidence>
<keyword evidence="1" id="KW-0472">Membrane</keyword>
<proteinExistence type="predicted"/>
<protein>
    <submittedName>
        <fullName evidence="3">Uncharacterized protein</fullName>
    </submittedName>
</protein>
<sequence>MLMASSLAIAWKENDLESFLAFFNASEIWLKSMKDAERMVVNSKSCNQLTEGFLSSLMSLLVLVILPLLPLIIVLFSRNYENGSCRSIETNKRQASGKRNHRLLQTNNRASKAKETSCVKKKRTMLKTAKSRFGVELKAILAELSLRKTSSVAKVDGNVNSEKVKDVIREMDYWKRQESPKVMLDSFCSESFGGTSDYQHLHEQEMVKKATVCFLDRWIVEVMCFNVGAEKLGKTDLSEDLRVIASNDQKRPLRSSFGTRGRGKLCKLAPRLMIPKARCLQ</sequence>
<dbReference type="WBParaSite" id="jg25449">
    <property type="protein sequence ID" value="jg25449"/>
    <property type="gene ID" value="jg25449"/>
</dbReference>
<dbReference type="AlphaFoldDB" id="A0A915E0P1"/>
<accession>A0A915E0P1</accession>
<keyword evidence="1" id="KW-0812">Transmembrane</keyword>